<dbReference type="Pfam" id="PF00440">
    <property type="entry name" value="TetR_N"/>
    <property type="match status" value="1"/>
</dbReference>
<evidence type="ECO:0000256" key="2">
    <source>
        <dbReference type="PROSITE-ProRule" id="PRU00335"/>
    </source>
</evidence>
<gene>
    <name evidence="4" type="ORF">GCM10009844_21790</name>
</gene>
<dbReference type="PROSITE" id="PS50977">
    <property type="entry name" value="HTH_TETR_2"/>
    <property type="match status" value="1"/>
</dbReference>
<name>A0ABP5LF22_9ACTN</name>
<evidence type="ECO:0000259" key="3">
    <source>
        <dbReference type="PROSITE" id="PS50977"/>
    </source>
</evidence>
<comment type="caution">
    <text evidence="4">The sequence shown here is derived from an EMBL/GenBank/DDBJ whole genome shotgun (WGS) entry which is preliminary data.</text>
</comment>
<evidence type="ECO:0000256" key="1">
    <source>
        <dbReference type="ARBA" id="ARBA00023125"/>
    </source>
</evidence>
<proteinExistence type="predicted"/>
<keyword evidence="5" id="KW-1185">Reference proteome</keyword>
<dbReference type="SUPFAM" id="SSF46689">
    <property type="entry name" value="Homeodomain-like"/>
    <property type="match status" value="1"/>
</dbReference>
<reference evidence="5" key="1">
    <citation type="journal article" date="2019" name="Int. J. Syst. Evol. Microbiol.">
        <title>The Global Catalogue of Microorganisms (GCM) 10K type strain sequencing project: providing services to taxonomists for standard genome sequencing and annotation.</title>
        <authorList>
            <consortium name="The Broad Institute Genomics Platform"/>
            <consortium name="The Broad Institute Genome Sequencing Center for Infectious Disease"/>
            <person name="Wu L."/>
            <person name="Ma J."/>
        </authorList>
    </citation>
    <scope>NUCLEOTIDE SEQUENCE [LARGE SCALE GENOMIC DNA]</scope>
    <source>
        <strain evidence="5">JCM 16022</strain>
    </source>
</reference>
<keyword evidence="1 2" id="KW-0238">DNA-binding</keyword>
<accession>A0ABP5LF22</accession>
<dbReference type="InterPro" id="IPR009057">
    <property type="entry name" value="Homeodomain-like_sf"/>
</dbReference>
<dbReference type="PANTHER" id="PTHR30055:SF226">
    <property type="entry name" value="HTH-TYPE TRANSCRIPTIONAL REGULATOR PKSA"/>
    <property type="match status" value="1"/>
</dbReference>
<dbReference type="PANTHER" id="PTHR30055">
    <property type="entry name" value="HTH-TYPE TRANSCRIPTIONAL REGULATOR RUTR"/>
    <property type="match status" value="1"/>
</dbReference>
<dbReference type="CDD" id="cd00090">
    <property type="entry name" value="HTH_ARSR"/>
    <property type="match status" value="1"/>
</dbReference>
<evidence type="ECO:0000313" key="4">
    <source>
        <dbReference type="EMBL" id="GAA2146121.1"/>
    </source>
</evidence>
<organism evidence="4 5">
    <name type="scientific">Nocardioides koreensis</name>
    <dbReference type="NCBI Taxonomy" id="433651"/>
    <lineage>
        <taxon>Bacteria</taxon>
        <taxon>Bacillati</taxon>
        <taxon>Actinomycetota</taxon>
        <taxon>Actinomycetes</taxon>
        <taxon>Propionibacteriales</taxon>
        <taxon>Nocardioidaceae</taxon>
        <taxon>Nocardioides</taxon>
    </lineage>
</organism>
<dbReference type="Proteomes" id="UP001501771">
    <property type="component" value="Unassembled WGS sequence"/>
</dbReference>
<dbReference type="Gene3D" id="1.10.357.10">
    <property type="entry name" value="Tetracycline Repressor, domain 2"/>
    <property type="match status" value="1"/>
</dbReference>
<dbReference type="PRINTS" id="PR00455">
    <property type="entry name" value="HTHTETR"/>
</dbReference>
<feature type="domain" description="HTH tetR-type" evidence="3">
    <location>
        <begin position="32"/>
        <end position="92"/>
    </location>
</feature>
<dbReference type="InterPro" id="IPR001647">
    <property type="entry name" value="HTH_TetR"/>
</dbReference>
<evidence type="ECO:0000313" key="5">
    <source>
        <dbReference type="Proteomes" id="UP001501771"/>
    </source>
</evidence>
<dbReference type="InterPro" id="IPR011991">
    <property type="entry name" value="ArsR-like_HTH"/>
</dbReference>
<sequence>MPIDANIGAAFTGTDMKSTRSYTMTSRARAVEETRRRILDASVELHGERLVADISLDDIAERAGVSVQTVLRHFGSRAGLVEASVEHGRAEVEAERRTPVGDVAAAVRTIVDHYEQRGDGVLVMLAQEPHQELMARVTAAGRRLHGAWVEEVFAPYLDTAEDPAALADLLVVATDVYTWKLLRRDRGLGRDLTENRIHHLVRSLLGTAGPAQP</sequence>
<dbReference type="EMBL" id="BAAAQR010000005">
    <property type="protein sequence ID" value="GAA2146121.1"/>
    <property type="molecule type" value="Genomic_DNA"/>
</dbReference>
<protein>
    <recommendedName>
        <fullName evidence="3">HTH tetR-type domain-containing protein</fullName>
    </recommendedName>
</protein>
<dbReference type="InterPro" id="IPR050109">
    <property type="entry name" value="HTH-type_TetR-like_transc_reg"/>
</dbReference>
<feature type="DNA-binding region" description="H-T-H motif" evidence="2">
    <location>
        <begin position="55"/>
        <end position="74"/>
    </location>
</feature>